<proteinExistence type="predicted"/>
<sequence length="606" mass="68572">MSRRSQSDAYNSALTDRFTDTTESKLVDIRNLETFKHQPLQDPSTELRYLYLLPRTHNIDIDGQTVVCCELVSNADEQGPSYIGLSYAWGDAQIRRPILVGNKVFHVTENLAVALEHLQEKDKTITFWIDAICIDQSNSNEKSVQVQRMGDIFASAVVVIAWIGPATEDSDLALQELERYGEDVTSWEWLSSQHRERSAALPFASIKSLLARPWFKRVWVGQEAALNERVIFVCGQHDIHRRQLFDSLKGYWASSMALRGDSLSLSFNRFEHTKPLPFHDVLNHFDASISFAVGSELESSDPRDFVYSAFGRINDIEECGLRVDYTKSVEEVYTEFTEAIIRAGKIDLLEDALRPSSTYRNLPSWVPNWSETSVCGILGISLVLKYDIAEICENERGGNALRISAQRNARISRVENGLHLQLQQGVLGPNLSNPGVINPQEEEEVMSFLNIIQGALGRKNRWRPGEVDKALFDLSTGMSIARYTVEDDEEISNDLYKSYQAFRGLVTPPDDIPDPQSWRRDASYAYVNILRDSNIKKFFMTSEDIVGVSRDDLQPDDWVCVLGGLERACVLREIGDGHYRIVSFANVFPWEDVANNDAPVEVLTII</sequence>
<keyword evidence="2" id="KW-1185">Reference proteome</keyword>
<reference evidence="1 2" key="1">
    <citation type="journal article" date="2019" name="bioRxiv">
        <title>Genomics, evolutionary history and diagnostics of the Alternaria alternata species group including apple and Asian pear pathotypes.</title>
        <authorList>
            <person name="Armitage A.D."/>
            <person name="Cockerton H.M."/>
            <person name="Sreenivasaprasad S."/>
            <person name="Woodhall J.W."/>
            <person name="Lane C.R."/>
            <person name="Harrison R.J."/>
            <person name="Clarkson J.P."/>
        </authorList>
    </citation>
    <scope>NUCLEOTIDE SEQUENCE [LARGE SCALE GENOMIC DNA]</scope>
    <source>
        <strain evidence="1 2">FERA 650</strain>
    </source>
</reference>
<comment type="caution">
    <text evidence="1">The sequence shown here is derived from an EMBL/GenBank/DDBJ whole genome shotgun (WGS) entry which is preliminary data.</text>
</comment>
<protein>
    <submittedName>
        <fullName evidence="1">Uncharacterized protein</fullName>
    </submittedName>
</protein>
<evidence type="ECO:0000313" key="2">
    <source>
        <dbReference type="Proteomes" id="UP000293547"/>
    </source>
</evidence>
<organism evidence="1 2">
    <name type="scientific">Alternaria gaisen</name>
    <dbReference type="NCBI Taxonomy" id="167740"/>
    <lineage>
        <taxon>Eukaryota</taxon>
        <taxon>Fungi</taxon>
        <taxon>Dikarya</taxon>
        <taxon>Ascomycota</taxon>
        <taxon>Pezizomycotina</taxon>
        <taxon>Dothideomycetes</taxon>
        <taxon>Pleosporomycetidae</taxon>
        <taxon>Pleosporales</taxon>
        <taxon>Pleosporineae</taxon>
        <taxon>Pleosporaceae</taxon>
        <taxon>Alternaria</taxon>
        <taxon>Alternaria sect. Alternaria</taxon>
    </lineage>
</organism>
<dbReference type="EMBL" id="PDWZ02000011">
    <property type="protein sequence ID" value="KAB2101492.1"/>
    <property type="molecule type" value="Genomic_DNA"/>
</dbReference>
<name>A0ACB6FAL5_9PLEO</name>
<accession>A0ACB6FAL5</accession>
<dbReference type="Proteomes" id="UP000293547">
    <property type="component" value="Unassembled WGS sequence"/>
</dbReference>
<gene>
    <name evidence="1" type="ORF">AG0111_0g10250</name>
</gene>
<evidence type="ECO:0000313" key="1">
    <source>
        <dbReference type="EMBL" id="KAB2101492.1"/>
    </source>
</evidence>